<dbReference type="SMART" id="SM00858">
    <property type="entry name" value="SAF"/>
    <property type="match status" value="1"/>
</dbReference>
<dbReference type="AlphaFoldDB" id="A0A1D8INK0"/>
<feature type="domain" description="SAF" evidence="2">
    <location>
        <begin position="13"/>
        <end position="90"/>
    </location>
</feature>
<dbReference type="Gene3D" id="2.30.130.110">
    <property type="match status" value="1"/>
</dbReference>
<dbReference type="CDD" id="cd11613">
    <property type="entry name" value="SAF_AH_GD"/>
    <property type="match status" value="1"/>
</dbReference>
<keyword evidence="1" id="KW-0456">Lyase</keyword>
<dbReference type="GO" id="GO:0016829">
    <property type="term" value="F:lyase activity"/>
    <property type="evidence" value="ECO:0007669"/>
    <property type="project" value="UniProtKB-KW"/>
</dbReference>
<evidence type="ECO:0000313" key="3">
    <source>
        <dbReference type="EMBL" id="AOU98043.1"/>
    </source>
</evidence>
<dbReference type="InterPro" id="IPR013974">
    <property type="entry name" value="SAF"/>
</dbReference>
<sequence length="94" mass="10333">MATHFLVHNKADRVGVVVVEGIKAGQSLTGWLLENDTTLSIEAQDDIPLGHKIALVDVSEGDTIIEYENDIGRAVANIGKGRHVHVHNIKTKRW</sequence>
<dbReference type="Proteomes" id="UP000095401">
    <property type="component" value="Chromosome"/>
</dbReference>
<name>A0A1D8INK0_9GAMM</name>
<reference evidence="4" key="1">
    <citation type="submission" date="2016-09" db="EMBL/GenBank/DDBJ databases">
        <title>Acidihalobacter prosperus F5.</title>
        <authorList>
            <person name="Khaleque H.N."/>
            <person name="Ramsay J.P."/>
            <person name="Kaksonen A.H."/>
            <person name="Boxall N.J."/>
            <person name="Watkin E.L.J."/>
        </authorList>
    </citation>
    <scope>NUCLEOTIDE SEQUENCE [LARGE SCALE GENOMIC DNA]</scope>
    <source>
        <strain evidence="4">F5</strain>
    </source>
</reference>
<keyword evidence="3" id="KW-0282">Flagellum</keyword>
<accession>A0A1D8INK0</accession>
<gene>
    <name evidence="3" type="ORF">BI364_08780</name>
</gene>
<evidence type="ECO:0000259" key="2">
    <source>
        <dbReference type="SMART" id="SM00858"/>
    </source>
</evidence>
<dbReference type="KEGG" id="aprs:BI364_08780"/>
<dbReference type="EMBL" id="CP017415">
    <property type="protein sequence ID" value="AOU98043.1"/>
    <property type="molecule type" value="Genomic_DNA"/>
</dbReference>
<organism evidence="3 4">
    <name type="scientific">Acidihalobacter yilgarnensis</name>
    <dbReference type="NCBI Taxonomy" id="2819280"/>
    <lineage>
        <taxon>Bacteria</taxon>
        <taxon>Pseudomonadati</taxon>
        <taxon>Pseudomonadota</taxon>
        <taxon>Gammaproteobacteria</taxon>
        <taxon>Chromatiales</taxon>
        <taxon>Ectothiorhodospiraceae</taxon>
        <taxon>Acidihalobacter</taxon>
    </lineage>
</organism>
<dbReference type="InterPro" id="IPR044144">
    <property type="entry name" value="SAF_UxaA/GarD"/>
</dbReference>
<keyword evidence="3" id="KW-0966">Cell projection</keyword>
<keyword evidence="4" id="KW-1185">Reference proteome</keyword>
<evidence type="ECO:0000256" key="1">
    <source>
        <dbReference type="ARBA" id="ARBA00023239"/>
    </source>
</evidence>
<evidence type="ECO:0000313" key="4">
    <source>
        <dbReference type="Proteomes" id="UP000095401"/>
    </source>
</evidence>
<protein>
    <submittedName>
        <fullName evidence="3">Flagellar biosynthesis protein FlgA</fullName>
    </submittedName>
</protein>
<proteinExistence type="predicted"/>
<keyword evidence="3" id="KW-0969">Cilium</keyword>
<dbReference type="RefSeq" id="WP_070078419.1">
    <property type="nucleotide sequence ID" value="NZ_CP017415.1"/>
</dbReference>